<keyword evidence="5" id="KW-1185">Reference proteome</keyword>
<evidence type="ECO:0000259" key="3">
    <source>
        <dbReference type="Pfam" id="PF01764"/>
    </source>
</evidence>
<organism evidence="6">
    <name type="scientific">Anisakis simplex</name>
    <name type="common">Herring worm</name>
    <dbReference type="NCBI Taxonomy" id="6269"/>
    <lineage>
        <taxon>Eukaryota</taxon>
        <taxon>Metazoa</taxon>
        <taxon>Ecdysozoa</taxon>
        <taxon>Nematoda</taxon>
        <taxon>Chromadorea</taxon>
        <taxon>Rhabditida</taxon>
        <taxon>Spirurina</taxon>
        <taxon>Ascaridomorpha</taxon>
        <taxon>Ascaridoidea</taxon>
        <taxon>Anisakidae</taxon>
        <taxon>Anisakis</taxon>
        <taxon>Anisakis simplex complex</taxon>
    </lineage>
</organism>
<reference evidence="6" key="1">
    <citation type="submission" date="2017-02" db="UniProtKB">
        <authorList>
            <consortium name="WormBaseParasite"/>
        </authorList>
    </citation>
    <scope>IDENTIFICATION</scope>
</reference>
<dbReference type="PANTHER" id="PTHR45908:SF5">
    <property type="entry name" value="FUNGAL LIPASE-LIKE DOMAIN-CONTAINING PROTEIN"/>
    <property type="match status" value="1"/>
</dbReference>
<dbReference type="InterPro" id="IPR029058">
    <property type="entry name" value="AB_hydrolase_fold"/>
</dbReference>
<dbReference type="Proteomes" id="UP000267096">
    <property type="component" value="Unassembled WGS sequence"/>
</dbReference>
<dbReference type="OrthoDB" id="438440at2759"/>
<feature type="signal peptide" evidence="2">
    <location>
        <begin position="1"/>
        <end position="22"/>
    </location>
</feature>
<dbReference type="AlphaFoldDB" id="A0A0M3J3G9"/>
<reference evidence="4 5" key="2">
    <citation type="submission" date="2018-11" db="EMBL/GenBank/DDBJ databases">
        <authorList>
            <consortium name="Pathogen Informatics"/>
        </authorList>
    </citation>
    <scope>NUCLEOTIDE SEQUENCE [LARGE SCALE GENOMIC DNA]</scope>
</reference>
<dbReference type="EMBL" id="UYRR01002364">
    <property type="protein sequence ID" value="VDK19481.1"/>
    <property type="molecule type" value="Genomic_DNA"/>
</dbReference>
<keyword evidence="2" id="KW-0732">Signal</keyword>
<dbReference type="CDD" id="cd00519">
    <property type="entry name" value="Lipase_3"/>
    <property type="match status" value="1"/>
</dbReference>
<sequence length="258" mass="28783">MERSSVLLFSVTVTLLISAVCAVHLHLTKYNEAEAKVLVNLAAAAYSNMPETCVNNTLPSDDHWYMVSEANTVCDTHESSCAGYTLRSDKLRQIIVVFRGTKTKKQLLLEGWKSLKPGHDFFGVNRYFFHALDAIWPNVLPTLKDPNFKSYAVTFTGHSLGGALAALAAIRTVLEELRRSDEIKLITFGEPRVGDKSFSNKFDELVPYSFRVVHRADIVPHLPACRKGEDETPDDDDDSRPCLGDGLGKAYHHGTEIW</sequence>
<evidence type="ECO:0000313" key="6">
    <source>
        <dbReference type="WBParaSite" id="ASIM_0000208201-mRNA-1"/>
    </source>
</evidence>
<dbReference type="WBParaSite" id="ASIM_0000208201-mRNA-1">
    <property type="protein sequence ID" value="ASIM_0000208201-mRNA-1"/>
    <property type="gene ID" value="ASIM_0000208201"/>
</dbReference>
<accession>A0A0M3J3G9</accession>
<dbReference type="Gene3D" id="3.40.50.1820">
    <property type="entry name" value="alpha/beta hydrolase"/>
    <property type="match status" value="1"/>
</dbReference>
<protein>
    <submittedName>
        <fullName evidence="6">Lipase_3 domain-containing protein</fullName>
    </submittedName>
</protein>
<feature type="chain" id="PRO_5043120739" evidence="2">
    <location>
        <begin position="23"/>
        <end position="258"/>
    </location>
</feature>
<proteinExistence type="predicted"/>
<evidence type="ECO:0000313" key="4">
    <source>
        <dbReference type="EMBL" id="VDK19481.1"/>
    </source>
</evidence>
<evidence type="ECO:0000256" key="2">
    <source>
        <dbReference type="SAM" id="SignalP"/>
    </source>
</evidence>
<name>A0A0M3J3G9_ANISI</name>
<evidence type="ECO:0000313" key="5">
    <source>
        <dbReference type="Proteomes" id="UP000267096"/>
    </source>
</evidence>
<evidence type="ECO:0000256" key="1">
    <source>
        <dbReference type="SAM" id="MobiDB-lite"/>
    </source>
</evidence>
<dbReference type="GO" id="GO:0006629">
    <property type="term" value="P:lipid metabolic process"/>
    <property type="evidence" value="ECO:0007669"/>
    <property type="project" value="InterPro"/>
</dbReference>
<dbReference type="SUPFAM" id="SSF53474">
    <property type="entry name" value="alpha/beta-Hydrolases"/>
    <property type="match status" value="1"/>
</dbReference>
<dbReference type="Pfam" id="PF01764">
    <property type="entry name" value="Lipase_3"/>
    <property type="match status" value="1"/>
</dbReference>
<feature type="region of interest" description="Disordered" evidence="1">
    <location>
        <begin position="224"/>
        <end position="243"/>
    </location>
</feature>
<gene>
    <name evidence="4" type="ORF">ASIM_LOCUS1952</name>
</gene>
<feature type="domain" description="Fungal lipase-type" evidence="3">
    <location>
        <begin position="95"/>
        <end position="226"/>
    </location>
</feature>
<dbReference type="PANTHER" id="PTHR45908">
    <property type="entry name" value="PROTEIN CBG11750-RELATED"/>
    <property type="match status" value="1"/>
</dbReference>
<dbReference type="InterPro" id="IPR002921">
    <property type="entry name" value="Fungal_lipase-type"/>
</dbReference>